<sequence length="117" mass="13358">MANENKVDDLLEDLKAQIERIAVTQYLCMEKTGNWDVHGQDSIKTGFARILLQIPPDQSVSYTFLSRFQREIEKRQKAYGLLEKLCQQAQYAEIDILGKKLKTGHAKIPGNDGKHLL</sequence>
<comment type="caution">
    <text evidence="1">The sequence shown here is derived from an EMBL/GenBank/DDBJ whole genome shotgun (WGS) entry which is preliminary data.</text>
</comment>
<keyword evidence="2" id="KW-1185">Reference proteome</keyword>
<protein>
    <submittedName>
        <fullName evidence="1">Uncharacterized protein</fullName>
    </submittedName>
</protein>
<accession>A0A0A6P2S2</accession>
<dbReference type="AlphaFoldDB" id="A0A0A6P2S2"/>
<evidence type="ECO:0000313" key="1">
    <source>
        <dbReference type="EMBL" id="OAD24112.1"/>
    </source>
</evidence>
<dbReference type="Proteomes" id="UP000076962">
    <property type="component" value="Unassembled WGS sequence"/>
</dbReference>
<name>A0A0A6P2S2_9GAMM</name>
<organism evidence="1 2">
    <name type="scientific">Candidatus Thiomargarita nelsonii</name>
    <dbReference type="NCBI Taxonomy" id="1003181"/>
    <lineage>
        <taxon>Bacteria</taxon>
        <taxon>Pseudomonadati</taxon>
        <taxon>Pseudomonadota</taxon>
        <taxon>Gammaproteobacteria</taxon>
        <taxon>Thiotrichales</taxon>
        <taxon>Thiotrichaceae</taxon>
        <taxon>Thiomargarita</taxon>
    </lineage>
</organism>
<dbReference type="EMBL" id="LUTY01000007">
    <property type="protein sequence ID" value="OAD24112.1"/>
    <property type="molecule type" value="Genomic_DNA"/>
</dbReference>
<reference evidence="1 2" key="1">
    <citation type="submission" date="2016-05" db="EMBL/GenBank/DDBJ databases">
        <title>Single-cell genome of chain-forming Candidatus Thiomargarita nelsonii and comparison to other large sulfur-oxidizing bacteria.</title>
        <authorList>
            <person name="Winkel M."/>
            <person name="Salman V."/>
            <person name="Woyke T."/>
            <person name="Schulz-Vogt H."/>
            <person name="Richter M."/>
            <person name="Flood B."/>
            <person name="Bailey J."/>
            <person name="Amann R."/>
            <person name="Mussmann M."/>
        </authorList>
    </citation>
    <scope>NUCLEOTIDE SEQUENCE [LARGE SCALE GENOMIC DNA]</scope>
    <source>
        <strain evidence="1 2">THI036</strain>
    </source>
</reference>
<proteinExistence type="predicted"/>
<evidence type="ECO:0000313" key="2">
    <source>
        <dbReference type="Proteomes" id="UP000076962"/>
    </source>
</evidence>
<gene>
    <name evidence="1" type="ORF">THIOM_000037</name>
</gene>